<keyword evidence="1" id="KW-1133">Transmembrane helix</keyword>
<evidence type="ECO:0000313" key="2">
    <source>
        <dbReference type="EMBL" id="MXY95152.1"/>
    </source>
</evidence>
<organism evidence="2">
    <name type="scientific">Caldilineaceae bacterium SB0664_bin_27</name>
    <dbReference type="NCBI Taxonomy" id="2605260"/>
    <lineage>
        <taxon>Bacteria</taxon>
        <taxon>Bacillati</taxon>
        <taxon>Chloroflexota</taxon>
        <taxon>Caldilineae</taxon>
        <taxon>Caldilineales</taxon>
        <taxon>Caldilineaceae</taxon>
    </lineage>
</organism>
<dbReference type="SUPFAM" id="SSF52540">
    <property type="entry name" value="P-loop containing nucleoside triphosphate hydrolases"/>
    <property type="match status" value="1"/>
</dbReference>
<dbReference type="InterPro" id="IPR011110">
    <property type="entry name" value="Reg_prop"/>
</dbReference>
<dbReference type="SUPFAM" id="SSF101898">
    <property type="entry name" value="NHL repeat"/>
    <property type="match status" value="1"/>
</dbReference>
<feature type="transmembrane region" description="Helical" evidence="1">
    <location>
        <begin position="790"/>
        <end position="810"/>
    </location>
</feature>
<sequence>MTSDESSEYPRNDWYGRPLVTTRWHGARKLMFKRSSASDSLHRRTLLLPVAAAFVLLFWPAQIFAHGTLIPPWSDYTQEDGLASNNVLAVTVGEGEVWFGTDHGISRYNGAWSSWTDGADLQGGVYSLTLGETSSDLWAGTATGAVLAWEGSSWDILTRLDSPVRALHYTGGQLWIGTASGLYLWNVDAPSRVSGLDEAYINVIGSSNGGDSIWVGTSDGLWLRQDGRWSAIGEAEGLPAREVTALWADADGSVWVAADGNIVWRDPSTGDWTQVETDPLHARERVRITSLAGDGSGNVWVGTEGGGFFRLVEREVEPSTTPQYTLIPQSINSGETSFIHAVAVDQAGSLWLGTVSGVFRSDREIWGREIHPPASSPANEIQAMLADEEGRLWIGTRGEGIRRKAAGNGLADEAFFDVESGLPSLFVTDLAIDASGRIWAGTWWGLASLEPGAELWTQPIPPETLPSALVTKVLARERQLWIGTDNGLARYDLDTGVLSVEEALTQQVVQDLALDASGRLWAATESGGIFVGEPDGGWTRYQASSEAGKSIFGDNVAALVSDPKVPGAMWAAVNRHGLIYFDGQVWRDRTAAARLPSKLFYDLYVDPVDASLWIGSEGGVTRYDGRTWETLIVESVLPAASISSIVRSPSGIYWFGSREGLTFHRPDSVPPWIRIGDVSGQAVLTSANEWKVESEGNIIIGYEAGDLYTPQSELVVLYRLSPPGELGQWQLLDRPFLELSDFTEKGQYTLEFQVRDFAFTYSAISSVSFEAEPLPAQMRLPLLGSIRTDYLITLIVTGLLALIGFGYMGIEVIQTRRRALDAVVRSFNPFISGEPVRREDMFFGRREMLQKIVDTLHNNSIMIHGERRIGKTTLLYQLNNHLWGLEDEEYWFVPLYVDLEGTEEDTFFHFLMEEILHTSSTLSGLTPETKDALQDLLYYRPGHEQYTDREFIRDLRDVIKALQHFGEESHPGKHLRLILLMDEMDVFNAYDHLMQQRLRRIFMRDFAATLGAVIAGIRISKEWGRIESPWYNLFNEIELEPFTREQAMQLLTEPVRGFYRYEPGVVDFIIENCAGRPFRIQQYGLEAVGRMLADGRRTITMADAVFAHGHIQQMGDTINIGLSEDKDS</sequence>
<dbReference type="Pfam" id="PF07494">
    <property type="entry name" value="Reg_prop"/>
    <property type="match status" value="2"/>
</dbReference>
<dbReference type="PANTHER" id="PTHR34301">
    <property type="entry name" value="DNA-BINDING PROTEIN-RELATED"/>
    <property type="match status" value="1"/>
</dbReference>
<keyword evidence="1" id="KW-0472">Membrane</keyword>
<reference evidence="2" key="1">
    <citation type="submission" date="2019-09" db="EMBL/GenBank/DDBJ databases">
        <title>Characterisation of the sponge microbiome using genome-centric metagenomics.</title>
        <authorList>
            <person name="Engelberts J.P."/>
            <person name="Robbins S.J."/>
            <person name="De Goeij J.M."/>
            <person name="Aranda M."/>
            <person name="Bell S.C."/>
            <person name="Webster N.S."/>
        </authorList>
    </citation>
    <scope>NUCLEOTIDE SEQUENCE</scope>
    <source>
        <strain evidence="2">SB0664_bin_27</strain>
    </source>
</reference>
<dbReference type="EMBL" id="VXRG01000137">
    <property type="protein sequence ID" value="MXY95152.1"/>
    <property type="molecule type" value="Genomic_DNA"/>
</dbReference>
<protein>
    <submittedName>
        <fullName evidence="2">Uncharacterized protein</fullName>
    </submittedName>
</protein>
<dbReference type="SUPFAM" id="SSF63829">
    <property type="entry name" value="Calcium-dependent phosphotriesterase"/>
    <property type="match status" value="3"/>
</dbReference>
<gene>
    <name evidence="2" type="ORF">F4Y42_17055</name>
</gene>
<dbReference type="Gene3D" id="2.130.10.10">
    <property type="entry name" value="YVTN repeat-like/Quinoprotein amine dehydrogenase"/>
    <property type="match status" value="3"/>
</dbReference>
<dbReference type="AlphaFoldDB" id="A0A6B0YZS5"/>
<proteinExistence type="predicted"/>
<evidence type="ECO:0000256" key="1">
    <source>
        <dbReference type="SAM" id="Phobius"/>
    </source>
</evidence>
<keyword evidence="1" id="KW-0812">Transmembrane</keyword>
<dbReference type="InterPro" id="IPR027417">
    <property type="entry name" value="P-loop_NTPase"/>
</dbReference>
<dbReference type="Gene3D" id="3.40.50.300">
    <property type="entry name" value="P-loop containing nucleotide triphosphate hydrolases"/>
    <property type="match status" value="1"/>
</dbReference>
<dbReference type="PANTHER" id="PTHR34301:SF8">
    <property type="entry name" value="ATPASE DOMAIN-CONTAINING PROTEIN"/>
    <property type="match status" value="1"/>
</dbReference>
<comment type="caution">
    <text evidence="2">The sequence shown here is derived from an EMBL/GenBank/DDBJ whole genome shotgun (WGS) entry which is preliminary data.</text>
</comment>
<dbReference type="InterPro" id="IPR015943">
    <property type="entry name" value="WD40/YVTN_repeat-like_dom_sf"/>
</dbReference>
<name>A0A6B0YZS5_9CHLR</name>
<accession>A0A6B0YZS5</accession>